<dbReference type="Gene3D" id="1.10.340.70">
    <property type="match status" value="1"/>
</dbReference>
<dbReference type="PANTHER" id="PTHR37984:SF5">
    <property type="entry name" value="PROTEIN NYNRIN-LIKE"/>
    <property type="match status" value="1"/>
</dbReference>
<dbReference type="InterPro" id="IPR050951">
    <property type="entry name" value="Retrovirus_Pol_polyprotein"/>
</dbReference>
<keyword evidence="8" id="KW-0548">Nucleotidyltransferase</keyword>
<feature type="compositionally biased region" description="Basic and acidic residues" evidence="14">
    <location>
        <begin position="2843"/>
        <end position="2868"/>
    </location>
</feature>
<feature type="coiled-coil region" evidence="13">
    <location>
        <begin position="1738"/>
        <end position="1765"/>
    </location>
</feature>
<dbReference type="Pfam" id="PF22936">
    <property type="entry name" value="Pol_BBD"/>
    <property type="match status" value="1"/>
</dbReference>
<evidence type="ECO:0000256" key="10">
    <source>
        <dbReference type="ARBA" id="ARBA00023172"/>
    </source>
</evidence>
<evidence type="ECO:0000256" key="12">
    <source>
        <dbReference type="PROSITE-ProRule" id="PRU00047"/>
    </source>
</evidence>
<evidence type="ECO:0000256" key="6">
    <source>
        <dbReference type="ARBA" id="ARBA00022908"/>
    </source>
</evidence>
<gene>
    <name evidence="16" type="ORF">Tci_013220</name>
</gene>
<accession>A0A6L2JXG7</accession>
<feature type="compositionally biased region" description="Basic and acidic residues" evidence="14">
    <location>
        <begin position="308"/>
        <end position="321"/>
    </location>
</feature>
<dbReference type="InterPro" id="IPR036875">
    <property type="entry name" value="Znf_CCHC_sf"/>
</dbReference>
<keyword evidence="8" id="KW-0239">DNA-directed DNA polymerase</keyword>
<dbReference type="Pfam" id="PF17919">
    <property type="entry name" value="RT_RNaseH_2"/>
    <property type="match status" value="1"/>
</dbReference>
<dbReference type="SMART" id="SM00343">
    <property type="entry name" value="ZnF_C2HC"/>
    <property type="match status" value="3"/>
</dbReference>
<keyword evidence="12" id="KW-0863">Zinc-finger</keyword>
<dbReference type="EMBL" id="BKCJ010001411">
    <property type="protein sequence ID" value="GEU41242.1"/>
    <property type="molecule type" value="Genomic_DNA"/>
</dbReference>
<dbReference type="Pfam" id="PF00098">
    <property type="entry name" value="zf-CCHC"/>
    <property type="match status" value="1"/>
</dbReference>
<dbReference type="InterPro" id="IPR041577">
    <property type="entry name" value="RT_RNaseH_2"/>
</dbReference>
<dbReference type="GO" id="GO:0003887">
    <property type="term" value="F:DNA-directed DNA polymerase activity"/>
    <property type="evidence" value="ECO:0007669"/>
    <property type="project" value="UniProtKB-KW"/>
</dbReference>
<dbReference type="SUPFAM" id="SSF56672">
    <property type="entry name" value="DNA/RNA polymerases"/>
    <property type="match status" value="1"/>
</dbReference>
<evidence type="ECO:0000256" key="9">
    <source>
        <dbReference type="ARBA" id="ARBA00023125"/>
    </source>
</evidence>
<keyword evidence="6" id="KW-0229">DNA integration</keyword>
<feature type="compositionally biased region" description="Polar residues" evidence="14">
    <location>
        <begin position="2811"/>
        <end position="2831"/>
    </location>
</feature>
<dbReference type="GO" id="GO:0008270">
    <property type="term" value="F:zinc ion binding"/>
    <property type="evidence" value="ECO:0007669"/>
    <property type="project" value="UniProtKB-KW"/>
</dbReference>
<dbReference type="InterPro" id="IPR043502">
    <property type="entry name" value="DNA/RNA_pol_sf"/>
</dbReference>
<dbReference type="GO" id="GO:0003964">
    <property type="term" value="F:RNA-directed DNA polymerase activity"/>
    <property type="evidence" value="ECO:0007669"/>
    <property type="project" value="UniProtKB-KW"/>
</dbReference>
<feature type="coiled-coil region" evidence="13">
    <location>
        <begin position="556"/>
        <end position="592"/>
    </location>
</feature>
<keyword evidence="8" id="KW-0808">Transferase</keyword>
<keyword evidence="10" id="KW-0233">DNA recombination</keyword>
<feature type="region of interest" description="Disordered" evidence="14">
    <location>
        <begin position="2740"/>
        <end position="2873"/>
    </location>
</feature>
<evidence type="ECO:0000256" key="2">
    <source>
        <dbReference type="ARBA" id="ARBA00022723"/>
    </source>
</evidence>
<dbReference type="GO" id="GO:0003677">
    <property type="term" value="F:DNA binding"/>
    <property type="evidence" value="ECO:0007669"/>
    <property type="project" value="UniProtKB-KW"/>
</dbReference>
<organism evidence="16">
    <name type="scientific">Tanacetum cinerariifolium</name>
    <name type="common">Dalmatian daisy</name>
    <name type="synonym">Chrysanthemum cinerariifolium</name>
    <dbReference type="NCBI Taxonomy" id="118510"/>
    <lineage>
        <taxon>Eukaryota</taxon>
        <taxon>Viridiplantae</taxon>
        <taxon>Streptophyta</taxon>
        <taxon>Embryophyta</taxon>
        <taxon>Tracheophyta</taxon>
        <taxon>Spermatophyta</taxon>
        <taxon>Magnoliopsida</taxon>
        <taxon>eudicotyledons</taxon>
        <taxon>Gunneridae</taxon>
        <taxon>Pentapetalae</taxon>
        <taxon>asterids</taxon>
        <taxon>campanulids</taxon>
        <taxon>Asterales</taxon>
        <taxon>Asteraceae</taxon>
        <taxon>Asteroideae</taxon>
        <taxon>Anthemideae</taxon>
        <taxon>Anthemidinae</taxon>
        <taxon>Tanacetum</taxon>
    </lineage>
</organism>
<dbReference type="GO" id="GO:0004190">
    <property type="term" value="F:aspartic-type endopeptidase activity"/>
    <property type="evidence" value="ECO:0007669"/>
    <property type="project" value="UniProtKB-KW"/>
</dbReference>
<feature type="compositionally biased region" description="Pro residues" evidence="14">
    <location>
        <begin position="2756"/>
        <end position="2766"/>
    </location>
</feature>
<name>A0A6L2JXG7_TANCI</name>
<proteinExistence type="predicted"/>
<evidence type="ECO:0000256" key="13">
    <source>
        <dbReference type="SAM" id="Coils"/>
    </source>
</evidence>
<feature type="region of interest" description="Disordered" evidence="14">
    <location>
        <begin position="470"/>
        <end position="491"/>
    </location>
</feature>
<feature type="region of interest" description="Disordered" evidence="14">
    <location>
        <begin position="3471"/>
        <end position="3528"/>
    </location>
</feature>
<dbReference type="Pfam" id="PF24626">
    <property type="entry name" value="SH3_Tf2-1"/>
    <property type="match status" value="1"/>
</dbReference>
<protein>
    <submittedName>
        <fullName evidence="16">Putative reverse transcriptase domain-containing protein</fullName>
    </submittedName>
</protein>
<evidence type="ECO:0000256" key="14">
    <source>
        <dbReference type="SAM" id="MobiDB-lite"/>
    </source>
</evidence>
<dbReference type="InterPro" id="IPR041588">
    <property type="entry name" value="Integrase_H2C2"/>
</dbReference>
<dbReference type="Gene3D" id="4.10.60.10">
    <property type="entry name" value="Zinc finger, CCHC-type"/>
    <property type="match status" value="2"/>
</dbReference>
<evidence type="ECO:0000256" key="1">
    <source>
        <dbReference type="ARBA" id="ARBA00022670"/>
    </source>
</evidence>
<dbReference type="Gene3D" id="3.10.10.10">
    <property type="entry name" value="HIV Type 1 Reverse Transcriptase, subunit A, domain 1"/>
    <property type="match status" value="1"/>
</dbReference>
<dbReference type="InterPro" id="IPR025724">
    <property type="entry name" value="GAG-pre-integrase_dom"/>
</dbReference>
<dbReference type="PROSITE" id="PS50158">
    <property type="entry name" value="ZF_CCHC"/>
    <property type="match status" value="2"/>
</dbReference>
<evidence type="ECO:0000256" key="11">
    <source>
        <dbReference type="ARBA" id="ARBA00023268"/>
    </source>
</evidence>
<evidence type="ECO:0000256" key="7">
    <source>
        <dbReference type="ARBA" id="ARBA00022918"/>
    </source>
</evidence>
<feature type="compositionally biased region" description="Acidic residues" evidence="14">
    <location>
        <begin position="256"/>
        <end position="274"/>
    </location>
</feature>
<comment type="caution">
    <text evidence="16">The sequence shown here is derived from an EMBL/GenBank/DDBJ whole genome shotgun (WGS) entry which is preliminary data.</text>
</comment>
<feature type="domain" description="CCHC-type" evidence="15">
    <location>
        <begin position="3378"/>
        <end position="3393"/>
    </location>
</feature>
<dbReference type="InterPro" id="IPR054722">
    <property type="entry name" value="PolX-like_BBD"/>
</dbReference>
<evidence type="ECO:0000256" key="4">
    <source>
        <dbReference type="ARBA" id="ARBA00022801"/>
    </source>
</evidence>
<feature type="compositionally biased region" description="Low complexity" evidence="14">
    <location>
        <begin position="193"/>
        <end position="220"/>
    </location>
</feature>
<dbReference type="PANTHER" id="PTHR37984">
    <property type="entry name" value="PROTEIN CBG26694"/>
    <property type="match status" value="1"/>
</dbReference>
<keyword evidence="3" id="KW-0064">Aspartyl protease</keyword>
<reference evidence="16" key="1">
    <citation type="journal article" date="2019" name="Sci. Rep.">
        <title>Draft genome of Tanacetum cinerariifolium, the natural source of mosquito coil.</title>
        <authorList>
            <person name="Yamashiro T."/>
            <person name="Shiraishi A."/>
            <person name="Satake H."/>
            <person name="Nakayama K."/>
        </authorList>
    </citation>
    <scope>NUCLEOTIDE SEQUENCE</scope>
</reference>
<dbReference type="InterPro" id="IPR056924">
    <property type="entry name" value="SH3_Tf2-1"/>
</dbReference>
<dbReference type="GO" id="GO:0006508">
    <property type="term" value="P:proteolysis"/>
    <property type="evidence" value="ECO:0007669"/>
    <property type="project" value="UniProtKB-KW"/>
</dbReference>
<feature type="region of interest" description="Disordered" evidence="14">
    <location>
        <begin position="2544"/>
        <end position="2601"/>
    </location>
</feature>
<feature type="region of interest" description="Disordered" evidence="14">
    <location>
        <begin position="178"/>
        <end position="321"/>
    </location>
</feature>
<keyword evidence="13" id="KW-0175">Coiled coil</keyword>
<dbReference type="Gene3D" id="3.30.70.270">
    <property type="match status" value="1"/>
</dbReference>
<sequence length="3700" mass="420699">MATTIEQQVALDEALVPRTQRLRIGRSNFRLPSDIQSKESTLQVIYDVLRICPFFKAFLVTTDVPEIYMQEFYDTAYVHQHSIKFKMDNKKHIVNLETFRDMLDICPMILGQSFDELPLEEEILEFLRDDMIFSTIKVVSRHQNTQQHGAMLPIELTNDEIRNTKAYKEYYACASGEAAPKPKASARRKRSGSKTSITPPTATTTPTTTIAVTLRLTTAAKGKQPAKAKNEGTGSKSGVPDVPSDDSKEELSWNSSDDEDADAQEKDIDDDEGDEKDKSDNREDDDDDDKDGDERDDDDDDDDDEEEIAKIDEQDDAERVGHKTTLASDTLIDFQIKFSFLIGGIVTHWFTLIVLSALRHSDNENMLNLTILILRVVVPTGRYVVPAGNVIIVSTSRYVVPTGRVLSPGTGKGLYCLPVGTGANTFGLPHVLVDEDEDPEEDEFEKVEDPQEEEDDMEVNIKEDENEQELTYPYEEVDPLNPLPPASESKPEDEIEVENPIEHEDKTIPTSVHELGQLSTAPFLYEACIGREDMKAKDKYYGKLILDLGNEVRSSVEQGMAAMEKLVEKLGNAEDKVECKKLKKELKEARIMPPKSAPLTQAAIRQMIKENVDTAIAAERARHANSAPLTQAAIRQMIKENVDTAIAAERARHANVRNDARGSGPDRGQDAAPAARECTFAGFVKCNPTAFRDTEGAVKLLRWFKKTKSVFGISDCVEGKKVRVKVDAYISGLTDNIKGEVTSSRPANLNEAVHMDYKLMDQKLQARDERILEGKKQGNARGMVIAPTDGKLPLCERCFTCHVYQCTIKCHKCGKVGHKLRYCKEKNVAMGANALPILTCYNYGQQGHTRNRCPWKELVMSDHIFEIDLMPIELGTFDVISMDWLVKNEAVIIYGEKVVRIPYENEMLIVKSDKGMSRLKVISCIKARKYVERGCHLFLAYVTENKSKEKRMENVPVICDFPEELPGLPPLRQVEFRIDLVPGGSSVYSKIDLRSGYHQLCIKEKDILITAFRTWYGHYSVQFLGHVIDRSGVHINPAKVEAIKSWAAPTKPTEKDKKYEWGKEEEEAFQTLKQKLRSASILAFLEGMEDFMVYCDASLKGYGAVLMQREKVIAYASRQLRVHEENYTTYDLEWTKLLSDYDCKIRYHPGKANVVADALSQKERDKPLHVRALMMTVHNDLPKKIHEAQEEAKKRDNVEAENLGRLIKPIFEFRPDGTRFFRNHVWLPLFGGLRDLVMHESHKFKYSIHSESNKMYQDLKPLYWWPNMKADIATYVSKCLTCAMVKVEHQKPFGLLQQPKIPIWKWERITMDFVSELPITPSGYDTVWVIVHRLTKSAHFLPMKKMDSMEKLIRQKSYADQRAKPLEFEVSDMVLLKVSPWKGVMRFGKRGKLSPRYIGPFRIVARVGPVAYTLELLEELKGIRNTFYVLNLKKGLEKGNIVVPVDEIPLDDKLHMIEEPMEVVYRENSTPYVRKYCISDLSSYAGSELGSELTSLAGNELGLVSYRPPMLDRTNFASWKQRIQLYCWGKENGLNILKSIDEGPFRIGILRETLTKGMEGALHLGPERPRVYSELTSKEKDRVVVQNVQGRQNKGQGNNARGTENGMALDEEQLLFLAGGRDNDVDEDVDEQPVQDLALNVDNVFQADDYDAFDSDVDEVPTAQTMFMVNLSSTYLVYDEADQSYDSDILSEYVKDNAVPVVQSNVSIVPNDAYMIFKDMHEPPVQHVSVTIQNNVIDKLLTDELATYKEQVELYERRARFEQTKREQKIDEKLKTFITDRNSSNYKNQRNESNFDESEAEVDQNAVNRNCDEIEQKNLLIANDTLIANCLSKEVFYIATNSELNVSRFSKMHDAHIIVQAPCLELETELSKLKDKIQKDDHDVMETRSDADRTLDFKALDFQDHAKNREVHLDYLKHLKESVETLREIVKEAKIVLWYLNSGCSKHMTGDHSRLKNFMKKFIGTVRFGNDHFGAIMRYGDYVIGDSVISRVYYVEGLGHNLFFVGQFCDSDLEVPFRKHSCYVQDTDDVELIKGSRGSNLYTILVEYKMKSSPIDLLSKAFKTKSWLWHRRLNHLNFSTINDLTRKDLVRGLPRLKFKKDHLCFACQLGKRKKHTYSPKPKNTNLEVLNTLHMDLGAASESTLMDENPFVPVDNDPFINIFASELTSEASSFGDAIWELVPQLDCVMIIALKWIYKVKLDEYDDVLKNKARLVAMVYQQEEGINFEESFALVEHIEAIRIFIEQVYASQPEGFVNPDHPTRIYHLKKAMYGLKQAPRAWYDTLSRFLQENKFSKGAVDPILFTQKAGKHILLVQIYVEKGVVELFFVTMDYQLADIFTKALPREHTMADMNIPANDALAEQAPAIAPPTRMDDQIFSSSKWVPIGKSNCILDVHRLYSCQLDEQLFNLHKDITPTNDNNPYVAPPSSDKVIEYVNTGIPQYYQEHVGNGIIRRSNIYYAERIWEEFVQSIQTFITNRKNLATISRGKKNTTYLLILNVRFTKLIIHHLKTKHNIHPRTGAPYYGEYQEHVAKYQQYLDAKHGKAEEGGVTESLKATKGTKPKEAKATKPAGDKASTLTSTQPPKPKPTPTQPSKSVPKKTDQFIFQRHTPMLTEASGHAESPSLDTELALIASETKSYNVASKIDTSHQDEGQAGPNPGVSKAIDEIVTDAVDWEMLATLRAHFSDLPTVDMKKILQQRMFEDKSYEAHDDHKKLYDALEKSLERDYSDQLLSDLEEARQQKRKRRNLTRTPSGSLPPQPPPLLPPAGASSAPCTLGALGSSQLPPHPPPLYIGTSGSAQQHGSEAPTGVSGTQELSLTDSLIQDDSIPNDQVYLSDDEDSGNDHLPKADSRKDWWKPLPEEEKPVTHEPAWTIPSSNVSDVENNWANAVVSAYETPAENSLLAKTGDMMNFLNWYCRQVNKTALTPADHEGQAYKVVKAFYPDVIHLQFQMEECHKKLTDQVDWTNLERDQVRVDVNRLLPLSGSPEQMWIDDVCTYGISAKYGISHWWFNRQKLYIDRHASPSCQKKSDQPCEFSMSLELKPTLYMGYEFNHDYTIIESPQAVVFSVNNNEQKIMPFNKIYKFSDDTLTRILEALAYRVKEIKIKRLNLGTPSSMCEIILNIDVHVEGELFHESKQSSPQVIFATKLPILNPNEFDLWKIRIKQYFLMTDYSFWEVILNGDSPAPTRVIKGVLQLVAPTTAEQRLARKNELKAHGPLLMALPDKHQLNFNTHKEANTLMEAIEKRFGDSSYRLQKLISQLEILRVSLSQEDINLKFPRSLPTKWRTHTIIWRNKTDLKEQSLDDLFNSLKIYESEVKSSSSDLKQIDVDDLEEMDLKWKMAMLIVRARRFLKRIGRNIRANGPTYIGFDMSKVECYNCHRKGHFARECRSPKDTRRNGAAEPQRRNVPRSLPTMLLWPSHLQVLLLIMRYQSGNRYHAVPPPYTGTFMLPKPDLVFNNAPNDVETDHPTFNIKLSPTKPDQDLSHTNRPSTPIIKDWVSDSEDESETHTPQNVPRFVQPTEQVKSPRLSVQHVKTSIPSTTSKTAILKPTSNGKRKNRKACFMHVVPAVVLGQSKLVSLTAVRLVSTTVSKISVTRPRHAKTVVTKTNSPSRRHINHSLFPKASTFPSKVIAVKAPMVNAAQGNPQHALKDKVVINSGYSMHMTGNMFYLSDFEKLNGGYVAFGGNPKGGKLSGKDV</sequence>
<evidence type="ECO:0000259" key="15">
    <source>
        <dbReference type="PROSITE" id="PS50158"/>
    </source>
</evidence>
<dbReference type="GO" id="GO:0006310">
    <property type="term" value="P:DNA recombination"/>
    <property type="evidence" value="ECO:0007669"/>
    <property type="project" value="UniProtKB-KW"/>
</dbReference>
<dbReference type="Pfam" id="PF13976">
    <property type="entry name" value="gag_pre-integrs"/>
    <property type="match status" value="1"/>
</dbReference>
<evidence type="ECO:0000256" key="5">
    <source>
        <dbReference type="ARBA" id="ARBA00022842"/>
    </source>
</evidence>
<keyword evidence="1" id="KW-0645">Protease</keyword>
<dbReference type="GO" id="GO:0015074">
    <property type="term" value="P:DNA integration"/>
    <property type="evidence" value="ECO:0007669"/>
    <property type="project" value="UniProtKB-KW"/>
</dbReference>
<feature type="compositionally biased region" description="Acidic residues" evidence="14">
    <location>
        <begin position="282"/>
        <end position="307"/>
    </location>
</feature>
<evidence type="ECO:0000313" key="16">
    <source>
        <dbReference type="EMBL" id="GEU41242.1"/>
    </source>
</evidence>
<keyword evidence="11" id="KW-0511">Multifunctional enzyme</keyword>
<keyword evidence="4" id="KW-0378">Hydrolase</keyword>
<keyword evidence="2" id="KW-0479">Metal-binding</keyword>
<dbReference type="SUPFAM" id="SSF57756">
    <property type="entry name" value="Retrovirus zinc finger-like domains"/>
    <property type="match status" value="1"/>
</dbReference>
<keyword evidence="12" id="KW-0862">Zinc</keyword>
<dbReference type="InterPro" id="IPR043128">
    <property type="entry name" value="Rev_trsase/Diguanyl_cyclase"/>
</dbReference>
<keyword evidence="7 16" id="KW-0695">RNA-directed DNA polymerase</keyword>
<feature type="domain" description="CCHC-type" evidence="15">
    <location>
        <begin position="809"/>
        <end position="825"/>
    </location>
</feature>
<evidence type="ECO:0000256" key="3">
    <source>
        <dbReference type="ARBA" id="ARBA00022750"/>
    </source>
</evidence>
<evidence type="ECO:0000256" key="8">
    <source>
        <dbReference type="ARBA" id="ARBA00022932"/>
    </source>
</evidence>
<dbReference type="InterPro" id="IPR013103">
    <property type="entry name" value="RVT_2"/>
</dbReference>
<dbReference type="Pfam" id="PF07727">
    <property type="entry name" value="RVT_2"/>
    <property type="match status" value="1"/>
</dbReference>
<dbReference type="InterPro" id="IPR001878">
    <property type="entry name" value="Znf_CCHC"/>
</dbReference>
<keyword evidence="5" id="KW-0460">Magnesium</keyword>
<feature type="region of interest" description="Disordered" evidence="14">
    <location>
        <begin position="436"/>
        <end position="457"/>
    </location>
</feature>
<dbReference type="Pfam" id="PF17921">
    <property type="entry name" value="Integrase_H2C2"/>
    <property type="match status" value="1"/>
</dbReference>
<keyword evidence="9" id="KW-0238">DNA-binding</keyword>